<dbReference type="KEGG" id="bcom:BAUCODRAFT_71605"/>
<gene>
    <name evidence="2" type="ORF">BAUCODRAFT_71605</name>
</gene>
<evidence type="ECO:0000259" key="1">
    <source>
        <dbReference type="Pfam" id="PF00291"/>
    </source>
</evidence>
<dbReference type="EMBL" id="KB445556">
    <property type="protein sequence ID" value="EMC95697.1"/>
    <property type="molecule type" value="Genomic_DNA"/>
</dbReference>
<sequence>MASTHTVTHLDSSESFERPAIEFNKHYRPEGGRHSTSVDTAIDAFHRQLPEYGETRLHSLPEIAKDLGFAHVVLKEESTRFGLPSFKIAGASWAIHQALCEHLRLPPSTSFVELKEAIAAATGPTVRLVTCTEGNWGRAVARMAKYYRLPATIYVPYFMNTYVQGLIRGEDAEVRVLENGSYDDTIEAVRRDAEKTGALMVMDFSWAGYEKIPRWVTEGYSTILRETDRQVTSMTGNYSLPKLAFVSVGVGSWAHAVVEHYQADELANEVVSVEPDTAACLKESLLCGALTSICTGESIMNGMNCGTPSALAWPVLRDGIYAAVAVTDKESHTCVQELQKRRINAGPCGAATLAALRKLCADTKVADRQDKIAVLFSSEGMREYDPPV</sequence>
<evidence type="ECO:0000313" key="2">
    <source>
        <dbReference type="EMBL" id="EMC95697.1"/>
    </source>
</evidence>
<dbReference type="PANTHER" id="PTHR42937">
    <property type="match status" value="1"/>
</dbReference>
<protein>
    <recommendedName>
        <fullName evidence="1">Tryptophan synthase beta chain-like PALP domain-containing protein</fullName>
    </recommendedName>
</protein>
<accession>M2LMY2</accession>
<proteinExistence type="predicted"/>
<evidence type="ECO:0000313" key="3">
    <source>
        <dbReference type="Proteomes" id="UP000011761"/>
    </source>
</evidence>
<dbReference type="HOGENOM" id="CLU_021802_8_4_1"/>
<dbReference type="AlphaFoldDB" id="M2LMY2"/>
<dbReference type="STRING" id="717646.M2LMY2"/>
<dbReference type="InterPro" id="IPR001926">
    <property type="entry name" value="TrpB-like_PALP"/>
</dbReference>
<feature type="domain" description="Tryptophan synthase beta chain-like PALP" evidence="1">
    <location>
        <begin position="51"/>
        <end position="377"/>
    </location>
</feature>
<name>M2LMY2_BAUPA</name>
<organism evidence="2 3">
    <name type="scientific">Baudoinia panamericana (strain UAMH 10762)</name>
    <name type="common">Angels' share fungus</name>
    <name type="synonym">Baudoinia compniacensis (strain UAMH 10762)</name>
    <dbReference type="NCBI Taxonomy" id="717646"/>
    <lineage>
        <taxon>Eukaryota</taxon>
        <taxon>Fungi</taxon>
        <taxon>Dikarya</taxon>
        <taxon>Ascomycota</taxon>
        <taxon>Pezizomycotina</taxon>
        <taxon>Dothideomycetes</taxon>
        <taxon>Dothideomycetidae</taxon>
        <taxon>Mycosphaerellales</taxon>
        <taxon>Teratosphaeriaceae</taxon>
        <taxon>Baudoinia</taxon>
    </lineage>
</organism>
<keyword evidence="3" id="KW-1185">Reference proteome</keyword>
<dbReference type="RefSeq" id="XP_007676985.1">
    <property type="nucleotide sequence ID" value="XM_007678795.1"/>
</dbReference>
<dbReference type="SUPFAM" id="SSF53686">
    <property type="entry name" value="Tryptophan synthase beta subunit-like PLP-dependent enzymes"/>
    <property type="match status" value="1"/>
</dbReference>
<reference evidence="2 3" key="1">
    <citation type="journal article" date="2012" name="PLoS Pathog.">
        <title>Diverse lifestyles and strategies of plant pathogenesis encoded in the genomes of eighteen Dothideomycetes fungi.</title>
        <authorList>
            <person name="Ohm R.A."/>
            <person name="Feau N."/>
            <person name="Henrissat B."/>
            <person name="Schoch C.L."/>
            <person name="Horwitz B.A."/>
            <person name="Barry K.W."/>
            <person name="Condon B.J."/>
            <person name="Copeland A.C."/>
            <person name="Dhillon B."/>
            <person name="Glaser F."/>
            <person name="Hesse C.N."/>
            <person name="Kosti I."/>
            <person name="LaButti K."/>
            <person name="Lindquist E.A."/>
            <person name="Lucas S."/>
            <person name="Salamov A.A."/>
            <person name="Bradshaw R.E."/>
            <person name="Ciuffetti L."/>
            <person name="Hamelin R.C."/>
            <person name="Kema G.H.J."/>
            <person name="Lawrence C."/>
            <person name="Scott J.A."/>
            <person name="Spatafora J.W."/>
            <person name="Turgeon B.G."/>
            <person name="de Wit P.J.G.M."/>
            <person name="Zhong S."/>
            <person name="Goodwin S.B."/>
            <person name="Grigoriev I.V."/>
        </authorList>
    </citation>
    <scope>NUCLEOTIDE SEQUENCE [LARGE SCALE GENOMIC DNA]</scope>
    <source>
        <strain evidence="2 3">UAMH 10762</strain>
    </source>
</reference>
<dbReference type="OrthoDB" id="10059875at2759"/>
<dbReference type="Proteomes" id="UP000011761">
    <property type="component" value="Unassembled WGS sequence"/>
</dbReference>
<dbReference type="Pfam" id="PF00291">
    <property type="entry name" value="PALP"/>
    <property type="match status" value="1"/>
</dbReference>
<dbReference type="OMA" id="IQDTAWE"/>
<dbReference type="GeneID" id="19116676"/>
<dbReference type="eggNOG" id="ENOG502RXDS">
    <property type="taxonomic scope" value="Eukaryota"/>
</dbReference>
<dbReference type="InterPro" id="IPR036052">
    <property type="entry name" value="TrpB-like_PALP_sf"/>
</dbReference>
<dbReference type="Gene3D" id="3.40.50.1100">
    <property type="match status" value="2"/>
</dbReference>
<dbReference type="PANTHER" id="PTHR42937:SF1">
    <property type="entry name" value="DIAMINOPROPIONATE AMMONIA-LYASE"/>
    <property type="match status" value="1"/>
</dbReference>